<dbReference type="AlphaFoldDB" id="A0A1H1LZ73"/>
<dbReference type="Proteomes" id="UP000199092">
    <property type="component" value="Chromosome I"/>
</dbReference>
<evidence type="ECO:0000259" key="3">
    <source>
        <dbReference type="Pfam" id="PF20990"/>
    </source>
</evidence>
<name>A0A1H1LZ73_9ACTN</name>
<accession>A0A1H1LZ73</accession>
<protein>
    <submittedName>
        <fullName evidence="4">Predicted membrane protein</fullName>
    </submittedName>
</protein>
<dbReference type="Pfam" id="PF20990">
    <property type="entry name" value="DUF2207_C"/>
    <property type="match status" value="1"/>
</dbReference>
<feature type="transmembrane region" description="Helical" evidence="1">
    <location>
        <begin position="421"/>
        <end position="439"/>
    </location>
</feature>
<feature type="chain" id="PRO_5038389458" evidence="2">
    <location>
        <begin position="31"/>
        <end position="570"/>
    </location>
</feature>
<organism evidence="4 5">
    <name type="scientific">Friedmanniella luteola</name>
    <dbReference type="NCBI Taxonomy" id="546871"/>
    <lineage>
        <taxon>Bacteria</taxon>
        <taxon>Bacillati</taxon>
        <taxon>Actinomycetota</taxon>
        <taxon>Actinomycetes</taxon>
        <taxon>Propionibacteriales</taxon>
        <taxon>Nocardioidaceae</taxon>
        <taxon>Friedmanniella</taxon>
    </lineage>
</organism>
<gene>
    <name evidence="4" type="ORF">SAMN04488543_0500</name>
</gene>
<sequence length="570" mass="59827">MPAHSASTTPTRRRVGSLLAACAVATGLWAGPLAVPASAEGAASRVVVDGSLAKDGTLVVTETITFSGAAPAELEQQLETRENLVGDRQYVQEVSAVTGTAGGDPATPAVEVDGRFTTVTLPTGGASEVTLGYTVTGAVVNLEGGETALRWPLLQGLSVSVDQFEGTVQIPGAFSYVKCTAGPPNSTVPCEVASAGTENARVPTFRDGPRGQGEVVVVDIGFPAGALTANEVVDRRWTVGRAFSADPLPLGLALGLLVLGGLALLLVHRRRGSDQRTASGEVGRVAEFAPVAAGQSEFRVVDDIRPGHIGTVADERVDPIDITATLVDLAVRGHLLITELPRETEFGRTDWDLTRLSGADELKPFERSLLDGIAPAGGNVLVSQVAERVQASVGDVQDKLYDEVVANGWFERRPDAIRNRWTQLALSALIAAVVVTVLLAAFTTFGLIGLALVVLALGLVFVAQEMPSRTAKGTALLGGLGALRSDLMSQPTSQLPPGRELDEISQVLPYTIVLGGRDRWLDALVSADDDDDADATDLSWYHGPAGWHLRDLPDSLRNFVTTVTGSLFSR</sequence>
<reference evidence="4 5" key="1">
    <citation type="submission" date="2016-10" db="EMBL/GenBank/DDBJ databases">
        <authorList>
            <person name="de Groot N.N."/>
        </authorList>
    </citation>
    <scope>NUCLEOTIDE SEQUENCE [LARGE SCALE GENOMIC DNA]</scope>
    <source>
        <strain evidence="4 5">DSM 21741</strain>
    </source>
</reference>
<keyword evidence="5" id="KW-1185">Reference proteome</keyword>
<feature type="domain" description="Predicted membrane protein YciQ-like C-terminal" evidence="3">
    <location>
        <begin position="302"/>
        <end position="524"/>
    </location>
</feature>
<evidence type="ECO:0000256" key="2">
    <source>
        <dbReference type="SAM" id="SignalP"/>
    </source>
</evidence>
<evidence type="ECO:0000256" key="1">
    <source>
        <dbReference type="SAM" id="Phobius"/>
    </source>
</evidence>
<evidence type="ECO:0000313" key="5">
    <source>
        <dbReference type="Proteomes" id="UP000199092"/>
    </source>
</evidence>
<keyword evidence="1" id="KW-0812">Transmembrane</keyword>
<keyword evidence="1" id="KW-1133">Transmembrane helix</keyword>
<proteinExistence type="predicted"/>
<feature type="signal peptide" evidence="2">
    <location>
        <begin position="1"/>
        <end position="30"/>
    </location>
</feature>
<keyword evidence="1" id="KW-0472">Membrane</keyword>
<feature type="transmembrane region" description="Helical" evidence="1">
    <location>
        <begin position="445"/>
        <end position="463"/>
    </location>
</feature>
<dbReference type="STRING" id="546871.SAMN04488543_0500"/>
<dbReference type="OrthoDB" id="143710at2"/>
<dbReference type="EMBL" id="LT629749">
    <property type="protein sequence ID" value="SDR79707.1"/>
    <property type="molecule type" value="Genomic_DNA"/>
</dbReference>
<feature type="transmembrane region" description="Helical" evidence="1">
    <location>
        <begin position="248"/>
        <end position="267"/>
    </location>
</feature>
<keyword evidence="2" id="KW-0732">Signal</keyword>
<dbReference type="RefSeq" id="WP_091409720.1">
    <property type="nucleotide sequence ID" value="NZ_LT629749.1"/>
</dbReference>
<evidence type="ECO:0000313" key="4">
    <source>
        <dbReference type="EMBL" id="SDR79707.1"/>
    </source>
</evidence>
<dbReference type="InterPro" id="IPR048389">
    <property type="entry name" value="YciQ-like_C"/>
</dbReference>